<organism evidence="2 3">
    <name type="scientific">Araneus ventricosus</name>
    <name type="common">Orbweaver spider</name>
    <name type="synonym">Epeira ventricosa</name>
    <dbReference type="NCBI Taxonomy" id="182803"/>
    <lineage>
        <taxon>Eukaryota</taxon>
        <taxon>Metazoa</taxon>
        <taxon>Ecdysozoa</taxon>
        <taxon>Arthropoda</taxon>
        <taxon>Chelicerata</taxon>
        <taxon>Arachnida</taxon>
        <taxon>Araneae</taxon>
        <taxon>Araneomorphae</taxon>
        <taxon>Entelegynae</taxon>
        <taxon>Araneoidea</taxon>
        <taxon>Araneidae</taxon>
        <taxon>Araneus</taxon>
    </lineage>
</organism>
<evidence type="ECO:0000259" key="1">
    <source>
        <dbReference type="PROSITE" id="PS50879"/>
    </source>
</evidence>
<dbReference type="AlphaFoldDB" id="A0A4Y2V651"/>
<evidence type="ECO:0000313" key="3">
    <source>
        <dbReference type="Proteomes" id="UP000499080"/>
    </source>
</evidence>
<feature type="domain" description="RNase H type-1" evidence="1">
    <location>
        <begin position="33"/>
        <end position="161"/>
    </location>
</feature>
<dbReference type="InterPro" id="IPR036397">
    <property type="entry name" value="RNaseH_sf"/>
</dbReference>
<dbReference type="OrthoDB" id="6497161at2759"/>
<dbReference type="GO" id="GO:0004523">
    <property type="term" value="F:RNA-DNA hybrid ribonuclease activity"/>
    <property type="evidence" value="ECO:0007669"/>
    <property type="project" value="InterPro"/>
</dbReference>
<dbReference type="GO" id="GO:0003676">
    <property type="term" value="F:nucleic acid binding"/>
    <property type="evidence" value="ECO:0007669"/>
    <property type="project" value="InterPro"/>
</dbReference>
<keyword evidence="3" id="KW-1185">Reference proteome</keyword>
<dbReference type="PROSITE" id="PS50879">
    <property type="entry name" value="RNASE_H_1"/>
    <property type="match status" value="1"/>
</dbReference>
<protein>
    <recommendedName>
        <fullName evidence="1">RNase H type-1 domain-containing protein</fullName>
    </recommendedName>
</protein>
<evidence type="ECO:0000313" key="2">
    <source>
        <dbReference type="EMBL" id="GBO19536.1"/>
    </source>
</evidence>
<sequence length="188" mass="21438">MTLHKDLLDLPSKDLNPPWSLISIPSQMDLDLNKRVLKIFTDGSKLNERVGCGIVCFDEMNKEIWSLSHRLSDNASVFIAEAFAILFAVKRVYQLAQEILILSDPRSVLMALESVGEQTSLIEVIKSILKDHPNIKLGWVKAHIGISGNEKADLLAKEATRKEQIDTRIKYSKTWLKNCFNTYIIRNW</sequence>
<reference evidence="2 3" key="1">
    <citation type="journal article" date="2019" name="Sci. Rep.">
        <title>Orb-weaving spider Araneus ventricosus genome elucidates the spidroin gene catalogue.</title>
        <authorList>
            <person name="Kono N."/>
            <person name="Nakamura H."/>
            <person name="Ohtoshi R."/>
            <person name="Moran D.A.P."/>
            <person name="Shinohara A."/>
            <person name="Yoshida Y."/>
            <person name="Fujiwara M."/>
            <person name="Mori M."/>
            <person name="Tomita M."/>
            <person name="Arakawa K."/>
        </authorList>
    </citation>
    <scope>NUCLEOTIDE SEQUENCE [LARGE SCALE GENOMIC DNA]</scope>
</reference>
<gene>
    <name evidence="2" type="ORF">AVEN_226819_1</name>
</gene>
<name>A0A4Y2V651_ARAVE</name>
<proteinExistence type="predicted"/>
<comment type="caution">
    <text evidence="2">The sequence shown here is derived from an EMBL/GenBank/DDBJ whole genome shotgun (WGS) entry which is preliminary data.</text>
</comment>
<dbReference type="Pfam" id="PF00075">
    <property type="entry name" value="RNase_H"/>
    <property type="match status" value="1"/>
</dbReference>
<dbReference type="SUPFAM" id="SSF53098">
    <property type="entry name" value="Ribonuclease H-like"/>
    <property type="match status" value="1"/>
</dbReference>
<dbReference type="Gene3D" id="3.30.420.10">
    <property type="entry name" value="Ribonuclease H-like superfamily/Ribonuclease H"/>
    <property type="match status" value="1"/>
</dbReference>
<accession>A0A4Y2V651</accession>
<dbReference type="EMBL" id="BGPR01043022">
    <property type="protein sequence ID" value="GBO19536.1"/>
    <property type="molecule type" value="Genomic_DNA"/>
</dbReference>
<dbReference type="InterPro" id="IPR012337">
    <property type="entry name" value="RNaseH-like_sf"/>
</dbReference>
<dbReference type="Proteomes" id="UP000499080">
    <property type="component" value="Unassembled WGS sequence"/>
</dbReference>
<dbReference type="CDD" id="cd09276">
    <property type="entry name" value="Rnase_HI_RT_non_LTR"/>
    <property type="match status" value="1"/>
</dbReference>
<dbReference type="InterPro" id="IPR002156">
    <property type="entry name" value="RNaseH_domain"/>
</dbReference>